<keyword evidence="1" id="KW-0175">Coiled coil</keyword>
<sequence>EISRNNVLVCEREDLRRENEDIRRTQTQLQAIVQEERRGRGEVLVRMSGLETRIKEAKAEVQKTSHERDELKVQLENQKNAVKQAGEQMKNAETQIKYALTYYQMEAE</sequence>
<gene>
    <name evidence="2" type="ORF">AAF712_016912</name>
</gene>
<dbReference type="Proteomes" id="UP001437256">
    <property type="component" value="Unassembled WGS sequence"/>
</dbReference>
<feature type="non-terminal residue" evidence="2">
    <location>
        <position position="1"/>
    </location>
</feature>
<reference evidence="2 3" key="1">
    <citation type="submission" date="2024-05" db="EMBL/GenBank/DDBJ databases">
        <title>A draft genome resource for the thread blight pathogen Marasmius tenuissimus strain MS-2.</title>
        <authorList>
            <person name="Yulfo-Soto G.E."/>
            <person name="Baruah I.K."/>
            <person name="Amoako-Attah I."/>
            <person name="Bukari Y."/>
            <person name="Meinhardt L.W."/>
            <person name="Bailey B.A."/>
            <person name="Cohen S.P."/>
        </authorList>
    </citation>
    <scope>NUCLEOTIDE SEQUENCE [LARGE SCALE GENOMIC DNA]</scope>
    <source>
        <strain evidence="2 3">MS-2</strain>
    </source>
</reference>
<dbReference type="EMBL" id="JBBXMP010001932">
    <property type="protein sequence ID" value="KAL0056484.1"/>
    <property type="molecule type" value="Genomic_DNA"/>
</dbReference>
<keyword evidence="3" id="KW-1185">Reference proteome</keyword>
<evidence type="ECO:0000313" key="3">
    <source>
        <dbReference type="Proteomes" id="UP001437256"/>
    </source>
</evidence>
<feature type="non-terminal residue" evidence="2">
    <location>
        <position position="108"/>
    </location>
</feature>
<protein>
    <submittedName>
        <fullName evidence="2">Uncharacterized protein</fullName>
    </submittedName>
</protein>
<organism evidence="2 3">
    <name type="scientific">Marasmius tenuissimus</name>
    <dbReference type="NCBI Taxonomy" id="585030"/>
    <lineage>
        <taxon>Eukaryota</taxon>
        <taxon>Fungi</taxon>
        <taxon>Dikarya</taxon>
        <taxon>Basidiomycota</taxon>
        <taxon>Agaricomycotina</taxon>
        <taxon>Agaricomycetes</taxon>
        <taxon>Agaricomycetidae</taxon>
        <taxon>Agaricales</taxon>
        <taxon>Marasmiineae</taxon>
        <taxon>Marasmiaceae</taxon>
        <taxon>Marasmius</taxon>
    </lineage>
</organism>
<comment type="caution">
    <text evidence="2">The sequence shown here is derived from an EMBL/GenBank/DDBJ whole genome shotgun (WGS) entry which is preliminary data.</text>
</comment>
<accession>A0ABR2Z696</accession>
<feature type="coiled-coil region" evidence="1">
    <location>
        <begin position="5"/>
        <end position="95"/>
    </location>
</feature>
<proteinExistence type="predicted"/>
<evidence type="ECO:0000256" key="1">
    <source>
        <dbReference type="SAM" id="Coils"/>
    </source>
</evidence>
<name>A0ABR2Z696_9AGAR</name>
<evidence type="ECO:0000313" key="2">
    <source>
        <dbReference type="EMBL" id="KAL0056484.1"/>
    </source>
</evidence>